<proteinExistence type="predicted"/>
<feature type="domain" description="Helix-turn-helix" evidence="1">
    <location>
        <begin position="18"/>
        <end position="66"/>
    </location>
</feature>
<name>A0A926DAF0_9FIRM</name>
<comment type="caution">
    <text evidence="2">The sequence shown here is derived from an EMBL/GenBank/DDBJ whole genome shotgun (WGS) entry which is preliminary data.</text>
</comment>
<dbReference type="AlphaFoldDB" id="A0A926DAF0"/>
<accession>A0A926DAF0</accession>
<evidence type="ECO:0000259" key="1">
    <source>
        <dbReference type="Pfam" id="PF12728"/>
    </source>
</evidence>
<dbReference type="InterPro" id="IPR010093">
    <property type="entry name" value="SinI_DNA-bd"/>
</dbReference>
<organism evidence="2 3">
    <name type="scientific">Yeguia hominis</name>
    <dbReference type="NCBI Taxonomy" id="2763662"/>
    <lineage>
        <taxon>Bacteria</taxon>
        <taxon>Bacillati</taxon>
        <taxon>Bacillota</taxon>
        <taxon>Clostridia</taxon>
        <taxon>Eubacteriales</taxon>
        <taxon>Yeguiaceae</taxon>
        <taxon>Yeguia</taxon>
    </lineage>
</organism>
<dbReference type="RefSeq" id="WP_249319887.1">
    <property type="nucleotide sequence ID" value="NZ_JACRSN010000014.1"/>
</dbReference>
<evidence type="ECO:0000313" key="2">
    <source>
        <dbReference type="EMBL" id="MBC8534249.1"/>
    </source>
</evidence>
<dbReference type="Proteomes" id="UP000651482">
    <property type="component" value="Unassembled WGS sequence"/>
</dbReference>
<dbReference type="EMBL" id="JACRSN010000014">
    <property type="protein sequence ID" value="MBC8534249.1"/>
    <property type="molecule type" value="Genomic_DNA"/>
</dbReference>
<dbReference type="Pfam" id="PF12728">
    <property type="entry name" value="HTH_17"/>
    <property type="match status" value="1"/>
</dbReference>
<reference evidence="2" key="1">
    <citation type="submission" date="2020-08" db="EMBL/GenBank/DDBJ databases">
        <title>Genome public.</title>
        <authorList>
            <person name="Liu C."/>
            <person name="Sun Q."/>
        </authorList>
    </citation>
    <scope>NUCLEOTIDE SEQUENCE</scope>
    <source>
        <strain evidence="2">NSJ-40</strain>
    </source>
</reference>
<dbReference type="InterPro" id="IPR041657">
    <property type="entry name" value="HTH_17"/>
</dbReference>
<evidence type="ECO:0000313" key="3">
    <source>
        <dbReference type="Proteomes" id="UP000651482"/>
    </source>
</evidence>
<gene>
    <name evidence="2" type="ORF">IAG03_09660</name>
</gene>
<keyword evidence="3" id="KW-1185">Reference proteome</keyword>
<dbReference type="GO" id="GO:0003677">
    <property type="term" value="F:DNA binding"/>
    <property type="evidence" value="ECO:0007669"/>
    <property type="project" value="InterPro"/>
</dbReference>
<sequence>MEKVNTANAAAQPEKRIYTVEEIQDILGVSRMSAYNLVKSGVFHIVKVGGQYRVSKKSFDAWLEGQDGDCE</sequence>
<dbReference type="NCBIfam" id="TIGR01764">
    <property type="entry name" value="excise"/>
    <property type="match status" value="1"/>
</dbReference>
<protein>
    <submittedName>
        <fullName evidence="2">Helix-turn-helix domain-containing protein</fullName>
    </submittedName>
</protein>